<name>A0A8R1ENY5_CAEJA</name>
<reference evidence="1" key="2">
    <citation type="submission" date="2022-06" db="UniProtKB">
        <authorList>
            <consortium name="EnsemblMetazoa"/>
        </authorList>
    </citation>
    <scope>IDENTIFICATION</scope>
    <source>
        <strain evidence="1">DF5081</strain>
    </source>
</reference>
<dbReference type="AlphaFoldDB" id="A0A8R1ENY5"/>
<dbReference type="EnsemblMetazoa" id="CJA40478.1">
    <property type="protein sequence ID" value="CJA40478.1"/>
    <property type="gene ID" value="WBGene00216326"/>
</dbReference>
<dbReference type="Proteomes" id="UP000005237">
    <property type="component" value="Unassembled WGS sequence"/>
</dbReference>
<keyword evidence="2" id="KW-1185">Reference proteome</keyword>
<evidence type="ECO:0000313" key="1">
    <source>
        <dbReference type="EnsemblMetazoa" id="CJA40478.1"/>
    </source>
</evidence>
<reference evidence="2" key="1">
    <citation type="submission" date="2010-08" db="EMBL/GenBank/DDBJ databases">
        <authorList>
            <consortium name="Caenorhabditis japonica Sequencing Consortium"/>
            <person name="Wilson R.K."/>
        </authorList>
    </citation>
    <scope>NUCLEOTIDE SEQUENCE [LARGE SCALE GENOMIC DNA]</scope>
    <source>
        <strain evidence="2">DF5081</strain>
    </source>
</reference>
<protein>
    <submittedName>
        <fullName evidence="1">Uncharacterized protein</fullName>
    </submittedName>
</protein>
<organism evidence="1 2">
    <name type="scientific">Caenorhabditis japonica</name>
    <dbReference type="NCBI Taxonomy" id="281687"/>
    <lineage>
        <taxon>Eukaryota</taxon>
        <taxon>Metazoa</taxon>
        <taxon>Ecdysozoa</taxon>
        <taxon>Nematoda</taxon>
        <taxon>Chromadorea</taxon>
        <taxon>Rhabditida</taxon>
        <taxon>Rhabditina</taxon>
        <taxon>Rhabditomorpha</taxon>
        <taxon>Rhabditoidea</taxon>
        <taxon>Rhabditidae</taxon>
        <taxon>Peloderinae</taxon>
        <taxon>Caenorhabditis</taxon>
    </lineage>
</organism>
<accession>A0A8R1ENY5</accession>
<sequence>MSNTKPINDVEIKVGDKIWTLEGKRNKIGHQFNGPFKVIEVQEKNITFVLNGPTTRSNTEKTRTLHKNRCKVYKEEEKE</sequence>
<evidence type="ECO:0000313" key="2">
    <source>
        <dbReference type="Proteomes" id="UP000005237"/>
    </source>
</evidence>
<proteinExistence type="predicted"/>